<evidence type="ECO:0000256" key="2">
    <source>
        <dbReference type="ARBA" id="ARBA00022676"/>
    </source>
</evidence>
<dbReference type="GO" id="GO:0016757">
    <property type="term" value="F:glycosyltransferase activity"/>
    <property type="evidence" value="ECO:0007669"/>
    <property type="project" value="UniProtKB-KW"/>
</dbReference>
<reference evidence="5" key="1">
    <citation type="submission" date="2009-07" db="EMBL/GenBank/DDBJ databases">
        <title>Complete sequence of Geobacter sp. M21.</title>
        <authorList>
            <consortium name="US DOE Joint Genome Institute"/>
            <person name="Lucas S."/>
            <person name="Copeland A."/>
            <person name="Lapidus A."/>
            <person name="Glavina del Rio T."/>
            <person name="Dalin E."/>
            <person name="Tice H."/>
            <person name="Bruce D."/>
            <person name="Goodwin L."/>
            <person name="Pitluck S."/>
            <person name="Saunders E."/>
            <person name="Brettin T."/>
            <person name="Detter J.C."/>
            <person name="Han C."/>
            <person name="Larimer F."/>
            <person name="Land M."/>
            <person name="Hauser L."/>
            <person name="Kyrpides N."/>
            <person name="Ovchinnikova G."/>
            <person name="Lovley D."/>
        </authorList>
    </citation>
    <scope>NUCLEOTIDE SEQUENCE [LARGE SCALE GENOMIC DNA]</scope>
    <source>
        <strain evidence="5">M21</strain>
    </source>
</reference>
<proteinExistence type="inferred from homology"/>
<evidence type="ECO:0000313" key="5">
    <source>
        <dbReference type="EMBL" id="ACT19526.1"/>
    </source>
</evidence>
<dbReference type="PANTHER" id="PTHR43179">
    <property type="entry name" value="RHAMNOSYLTRANSFERASE WBBL"/>
    <property type="match status" value="1"/>
</dbReference>
<dbReference type="HOGENOM" id="CLU_077345_0_0_7"/>
<name>C6E5K2_GEOSM</name>
<protein>
    <submittedName>
        <fullName evidence="5">Glycosyl transferase family 2</fullName>
    </submittedName>
</protein>
<dbReference type="AlphaFoldDB" id="C6E5K2"/>
<evidence type="ECO:0000256" key="3">
    <source>
        <dbReference type="ARBA" id="ARBA00022679"/>
    </source>
</evidence>
<gene>
    <name evidence="5" type="ordered locus">GM21_3505</name>
</gene>
<accession>C6E5K2</accession>
<comment type="similarity">
    <text evidence="1">Belongs to the glycosyltransferase 2 family.</text>
</comment>
<dbReference type="OrthoDB" id="4120491at2"/>
<sequence length="327" mass="37110">MGKSERQESVKLSVLVPVYNWDVSLLVRKLIEEADSSVLWAKIEIIVIDDHSTDPVTTDTSKILECENQRSGFHYSRLPQNVGRSAVRNLLAAKAKGEFLLFLDCDVAPDSKHFLASYLEFAEKGSHDVICGGRSYNLRVMTDEEYDYYVYFGNVKEVKSAAERNIMPWRHLLTSNVMVRKKALEETPFNENFVGYGYEDIEWGVRLAQAYSILHIDNTASHLGLVTKQKAYEKMRESVSNYLLLRDLYPLAFNVSAISKVVRLLESVPAPLLGVMDRLLKNMFLSSGSNRLAFLFFQLDFAVLLACTLRARQRDLLAPKPAQGGKR</sequence>
<dbReference type="CAZy" id="GT2">
    <property type="family name" value="Glycosyltransferase Family 2"/>
</dbReference>
<feature type="domain" description="Glycosyltransferase 2-like" evidence="4">
    <location>
        <begin position="13"/>
        <end position="139"/>
    </location>
</feature>
<dbReference type="eggNOG" id="COG1216">
    <property type="taxonomic scope" value="Bacteria"/>
</dbReference>
<dbReference type="STRING" id="443144.GM21_3505"/>
<evidence type="ECO:0000256" key="1">
    <source>
        <dbReference type="ARBA" id="ARBA00006739"/>
    </source>
</evidence>
<evidence type="ECO:0000259" key="4">
    <source>
        <dbReference type="Pfam" id="PF00535"/>
    </source>
</evidence>
<dbReference type="InterPro" id="IPR029044">
    <property type="entry name" value="Nucleotide-diphossugar_trans"/>
</dbReference>
<keyword evidence="3 5" id="KW-0808">Transferase</keyword>
<dbReference type="Gene3D" id="3.90.550.10">
    <property type="entry name" value="Spore Coat Polysaccharide Biosynthesis Protein SpsA, Chain A"/>
    <property type="match status" value="1"/>
</dbReference>
<keyword evidence="2" id="KW-0328">Glycosyltransferase</keyword>
<dbReference type="CDD" id="cd00761">
    <property type="entry name" value="Glyco_tranf_GTA_type"/>
    <property type="match status" value="1"/>
</dbReference>
<dbReference type="Pfam" id="PF00535">
    <property type="entry name" value="Glycos_transf_2"/>
    <property type="match status" value="1"/>
</dbReference>
<dbReference type="EMBL" id="CP001661">
    <property type="protein sequence ID" value="ACT19526.1"/>
    <property type="molecule type" value="Genomic_DNA"/>
</dbReference>
<dbReference type="InterPro" id="IPR001173">
    <property type="entry name" value="Glyco_trans_2-like"/>
</dbReference>
<dbReference type="KEGG" id="gem:GM21_3505"/>
<dbReference type="SUPFAM" id="SSF53448">
    <property type="entry name" value="Nucleotide-diphospho-sugar transferases"/>
    <property type="match status" value="1"/>
</dbReference>
<organism evidence="5">
    <name type="scientific">Geobacter sp. (strain M21)</name>
    <dbReference type="NCBI Taxonomy" id="443144"/>
    <lineage>
        <taxon>Bacteria</taxon>
        <taxon>Pseudomonadati</taxon>
        <taxon>Thermodesulfobacteriota</taxon>
        <taxon>Desulfuromonadia</taxon>
        <taxon>Geobacterales</taxon>
        <taxon>Geobacteraceae</taxon>
        <taxon>Geobacter</taxon>
    </lineage>
</organism>
<dbReference type="PANTHER" id="PTHR43179:SF12">
    <property type="entry name" value="GALACTOFURANOSYLTRANSFERASE GLFT2"/>
    <property type="match status" value="1"/>
</dbReference>